<sequence>MDDEKAEARAEPVVGELRVTVAVATVLRVFTDDIAEPRYGYELMGLTSFASGKLYPILARLEAAGWIEGSFEDIDKAAEGRPPRKQYTLTPGGVRAARQALAELHQQLAPKTPFVGWPKPAGGRG</sequence>
<proteinExistence type="predicted"/>
<evidence type="ECO:0000259" key="1">
    <source>
        <dbReference type="Pfam" id="PF03551"/>
    </source>
</evidence>
<dbReference type="InterPro" id="IPR005149">
    <property type="entry name" value="Tscrpt_reg_PadR_N"/>
</dbReference>
<dbReference type="InterPro" id="IPR036388">
    <property type="entry name" value="WH-like_DNA-bd_sf"/>
</dbReference>
<dbReference type="PANTHER" id="PTHR33169:SF14">
    <property type="entry name" value="TRANSCRIPTIONAL REGULATOR RV3488"/>
    <property type="match status" value="1"/>
</dbReference>
<evidence type="ECO:0000313" key="3">
    <source>
        <dbReference type="Proteomes" id="UP000317982"/>
    </source>
</evidence>
<dbReference type="InterPro" id="IPR052509">
    <property type="entry name" value="Metal_resp_DNA-bind_regulator"/>
</dbReference>
<gene>
    <name evidence="2" type="ORF">FL583_15425</name>
</gene>
<keyword evidence="3" id="KW-1185">Reference proteome</keyword>
<dbReference type="Gene3D" id="1.10.10.10">
    <property type="entry name" value="Winged helix-like DNA-binding domain superfamily/Winged helix DNA-binding domain"/>
    <property type="match status" value="1"/>
</dbReference>
<evidence type="ECO:0000313" key="2">
    <source>
        <dbReference type="EMBL" id="TQS44321.1"/>
    </source>
</evidence>
<dbReference type="OrthoDB" id="122286at2"/>
<dbReference type="Proteomes" id="UP000317982">
    <property type="component" value="Unassembled WGS sequence"/>
</dbReference>
<dbReference type="InParanoid" id="A0A545ASU3"/>
<reference evidence="2 3" key="1">
    <citation type="submission" date="2019-07" db="EMBL/GenBank/DDBJ databases">
        <title>Cryptosporangium phraense sp. nov., isolated from plant litter.</title>
        <authorList>
            <person name="Suriyachadkun C."/>
        </authorList>
    </citation>
    <scope>NUCLEOTIDE SEQUENCE [LARGE SCALE GENOMIC DNA]</scope>
    <source>
        <strain evidence="2 3">A-T 5661</strain>
    </source>
</reference>
<dbReference type="SUPFAM" id="SSF46785">
    <property type="entry name" value="Winged helix' DNA-binding domain"/>
    <property type="match status" value="1"/>
</dbReference>
<dbReference type="AlphaFoldDB" id="A0A545ASU3"/>
<accession>A0A545ASU3</accession>
<organism evidence="2 3">
    <name type="scientific">Cryptosporangium phraense</name>
    <dbReference type="NCBI Taxonomy" id="2593070"/>
    <lineage>
        <taxon>Bacteria</taxon>
        <taxon>Bacillati</taxon>
        <taxon>Actinomycetota</taxon>
        <taxon>Actinomycetes</taxon>
        <taxon>Cryptosporangiales</taxon>
        <taxon>Cryptosporangiaceae</taxon>
        <taxon>Cryptosporangium</taxon>
    </lineage>
</organism>
<comment type="caution">
    <text evidence="2">The sequence shown here is derived from an EMBL/GenBank/DDBJ whole genome shotgun (WGS) entry which is preliminary data.</text>
</comment>
<dbReference type="RefSeq" id="WP_142705312.1">
    <property type="nucleotide sequence ID" value="NZ_VIRS01000009.1"/>
</dbReference>
<dbReference type="InterPro" id="IPR036390">
    <property type="entry name" value="WH_DNA-bd_sf"/>
</dbReference>
<dbReference type="EMBL" id="VIRS01000009">
    <property type="protein sequence ID" value="TQS44321.1"/>
    <property type="molecule type" value="Genomic_DNA"/>
</dbReference>
<dbReference type="PANTHER" id="PTHR33169">
    <property type="entry name" value="PADR-FAMILY TRANSCRIPTIONAL REGULATOR"/>
    <property type="match status" value="1"/>
</dbReference>
<name>A0A545ASU3_9ACTN</name>
<feature type="domain" description="Transcription regulator PadR N-terminal" evidence="1">
    <location>
        <begin position="36"/>
        <end position="97"/>
    </location>
</feature>
<protein>
    <submittedName>
        <fullName evidence="2">Helix-turn-helix transcriptional regulator</fullName>
    </submittedName>
</protein>
<dbReference type="Pfam" id="PF03551">
    <property type="entry name" value="PadR"/>
    <property type="match status" value="1"/>
</dbReference>